<dbReference type="PROSITE" id="PS51262">
    <property type="entry name" value="COS"/>
    <property type="match status" value="1"/>
</dbReference>
<evidence type="ECO:0000256" key="10">
    <source>
        <dbReference type="ARBA" id="ARBA00022723"/>
    </source>
</evidence>
<dbReference type="GO" id="GO:0008270">
    <property type="term" value="F:zinc ion binding"/>
    <property type="evidence" value="ECO:0007669"/>
    <property type="project" value="UniProtKB-KW"/>
</dbReference>
<dbReference type="CDD" id="cd16760">
    <property type="entry name" value="RING-HC_MuRF2"/>
    <property type="match status" value="1"/>
</dbReference>
<feature type="region of interest" description="Disordered" evidence="19">
    <location>
        <begin position="299"/>
        <end position="328"/>
    </location>
</feature>
<evidence type="ECO:0000256" key="12">
    <source>
        <dbReference type="ARBA" id="ARBA00022782"/>
    </source>
</evidence>
<comment type="function">
    <text evidence="2">May bind and stabilize microtubules during myotubes formation.</text>
</comment>
<dbReference type="GO" id="GO:0005737">
    <property type="term" value="C:cytoplasm"/>
    <property type="evidence" value="ECO:0007669"/>
    <property type="project" value="UniProtKB-SubCell"/>
</dbReference>
<evidence type="ECO:0000256" key="13">
    <source>
        <dbReference type="ARBA" id="ARBA00022833"/>
    </source>
</evidence>
<keyword evidence="12" id="KW-0221">Differentiation</keyword>
<dbReference type="GO" id="GO:0030154">
    <property type="term" value="P:cell differentiation"/>
    <property type="evidence" value="ECO:0007669"/>
    <property type="project" value="UniProtKB-KW"/>
</dbReference>
<dbReference type="PROSITE" id="PS50089">
    <property type="entry name" value="ZF_RING_2"/>
    <property type="match status" value="1"/>
</dbReference>
<dbReference type="GO" id="GO:0070507">
    <property type="term" value="P:regulation of microtubule cytoskeleton organization"/>
    <property type="evidence" value="ECO:0007669"/>
    <property type="project" value="TreeGrafter"/>
</dbReference>
<evidence type="ECO:0000313" key="24">
    <source>
        <dbReference type="RefSeq" id="XP_014036849.2"/>
    </source>
</evidence>
<keyword evidence="16" id="KW-0539">Nucleus</keyword>
<dbReference type="SUPFAM" id="SSF57845">
    <property type="entry name" value="B-box zinc-binding domain"/>
    <property type="match status" value="1"/>
</dbReference>
<feature type="coiled-coil region" evidence="18">
    <location>
        <begin position="179"/>
        <end position="206"/>
    </location>
</feature>
<evidence type="ECO:0000256" key="5">
    <source>
        <dbReference type="ARBA" id="ARBA00012483"/>
    </source>
</evidence>
<evidence type="ECO:0000256" key="2">
    <source>
        <dbReference type="ARBA" id="ARBA00003888"/>
    </source>
</evidence>
<dbReference type="Pfam" id="PF00643">
    <property type="entry name" value="zf-B_box"/>
    <property type="match status" value="1"/>
</dbReference>
<keyword evidence="23" id="KW-1185">Reference proteome</keyword>
<dbReference type="Gene3D" id="3.30.40.10">
    <property type="entry name" value="Zinc/RING finger domain, C3HC4 (zinc finger)"/>
    <property type="match status" value="1"/>
</dbReference>
<feature type="domain" description="B box-type" evidence="21">
    <location>
        <begin position="108"/>
        <end position="150"/>
    </location>
</feature>
<keyword evidence="14 18" id="KW-0175">Coiled coil</keyword>
<keyword evidence="10" id="KW-0479">Metal-binding</keyword>
<feature type="domain" description="RING-type" evidence="20">
    <location>
        <begin position="10"/>
        <end position="65"/>
    </location>
</feature>
<dbReference type="InterPro" id="IPR033492">
    <property type="entry name" value="Trim54_Bbox2_Zfn"/>
</dbReference>
<evidence type="ECO:0000313" key="23">
    <source>
        <dbReference type="Proteomes" id="UP001652741"/>
    </source>
</evidence>
<protein>
    <recommendedName>
        <fullName evidence="6">Tripartite motif-containing protein 54</fullName>
        <ecNumber evidence="5">2.3.2.27</ecNumber>
    </recommendedName>
</protein>
<dbReference type="PANTHER" id="PTHR24099:SF17">
    <property type="entry name" value="TRIPARTITE MOTIF CONTAINING 55"/>
    <property type="match status" value="1"/>
</dbReference>
<evidence type="ECO:0000256" key="14">
    <source>
        <dbReference type="ARBA" id="ARBA00023054"/>
    </source>
</evidence>
<keyword evidence="7" id="KW-0963">Cytoplasm</keyword>
<dbReference type="Gene3D" id="3.30.160.60">
    <property type="entry name" value="Classic Zinc Finger"/>
    <property type="match status" value="1"/>
</dbReference>
<evidence type="ECO:0000256" key="3">
    <source>
        <dbReference type="ARBA" id="ARBA00004123"/>
    </source>
</evidence>
<dbReference type="Pfam" id="PF13445">
    <property type="entry name" value="zf-RING_UBOX"/>
    <property type="match status" value="1"/>
</dbReference>
<comment type="subcellular location">
    <subcellularLocation>
        <location evidence="4">Cytoplasm</location>
    </subcellularLocation>
    <subcellularLocation>
        <location evidence="3">Nucleus</location>
    </subcellularLocation>
</comment>
<dbReference type="Gene3D" id="1.20.5.170">
    <property type="match status" value="1"/>
</dbReference>
<keyword evidence="15" id="KW-0514">Muscle protein</keyword>
<evidence type="ECO:0000256" key="18">
    <source>
        <dbReference type="SAM" id="Coils"/>
    </source>
</evidence>
<evidence type="ECO:0000256" key="15">
    <source>
        <dbReference type="ARBA" id="ARBA00023179"/>
    </source>
</evidence>
<keyword evidence="8" id="KW-0808">Transferase</keyword>
<sequence length="328" mass="36698">MDNLEKQLICPICLEIFTKPVVILPCQHNLCRKCANDIFQASNPYLPTRGGSVTSGGRFRCPSCRHEVVLDRHGVYGLQRNLLVENIIDMFKQESTSSAKPATPERTEEQAMCQEHEEEKINIYCVTHSVPTCSMCKVFGAHQDCEVAPLKSMYQTQKTELTDGIAMMVGNNDRIQGIISQLKETCRTVEERKRDLSSKVAAEQEEKLNYIRGLTKKYKEHLEQSSKTVETGIQTLEEPEMAVFLQTVKDLLKRTGEASSTSHLEKVEQGYEAMDHYTVNFWREGRALRSIDFISDDEDEYEEVDGGKAEAGVGGGASTAAPLPSPAP</sequence>
<dbReference type="GO" id="GO:0061630">
    <property type="term" value="F:ubiquitin protein ligase activity"/>
    <property type="evidence" value="ECO:0007669"/>
    <property type="project" value="UniProtKB-EC"/>
</dbReference>
<evidence type="ECO:0000256" key="16">
    <source>
        <dbReference type="ARBA" id="ARBA00023242"/>
    </source>
</evidence>
<dbReference type="GO" id="GO:0005874">
    <property type="term" value="C:microtubule"/>
    <property type="evidence" value="ECO:0007669"/>
    <property type="project" value="UniProtKB-KW"/>
</dbReference>
<keyword evidence="11 17" id="KW-0863">Zinc-finger</keyword>
<evidence type="ECO:0000256" key="7">
    <source>
        <dbReference type="ARBA" id="ARBA00022490"/>
    </source>
</evidence>
<proteinExistence type="predicted"/>
<dbReference type="SMART" id="SM00184">
    <property type="entry name" value="RING"/>
    <property type="match status" value="1"/>
</dbReference>
<evidence type="ECO:0000256" key="17">
    <source>
        <dbReference type="PROSITE-ProRule" id="PRU00024"/>
    </source>
</evidence>
<feature type="domain" description="COS" evidence="22">
    <location>
        <begin position="236"/>
        <end position="294"/>
    </location>
</feature>
<dbReference type="InterPro" id="IPR017903">
    <property type="entry name" value="COS_domain"/>
</dbReference>
<dbReference type="GeneID" id="106590397"/>
<organism evidence="23 24">
    <name type="scientific">Salmo salar</name>
    <name type="common">Atlantic salmon</name>
    <dbReference type="NCBI Taxonomy" id="8030"/>
    <lineage>
        <taxon>Eukaryota</taxon>
        <taxon>Metazoa</taxon>
        <taxon>Chordata</taxon>
        <taxon>Craniata</taxon>
        <taxon>Vertebrata</taxon>
        <taxon>Euteleostomi</taxon>
        <taxon>Actinopterygii</taxon>
        <taxon>Neopterygii</taxon>
        <taxon>Teleostei</taxon>
        <taxon>Protacanthopterygii</taxon>
        <taxon>Salmoniformes</taxon>
        <taxon>Salmonidae</taxon>
        <taxon>Salmoninae</taxon>
        <taxon>Salmo</taxon>
    </lineage>
</organism>
<dbReference type="InterPro" id="IPR017907">
    <property type="entry name" value="Znf_RING_CS"/>
</dbReference>
<evidence type="ECO:0000259" key="22">
    <source>
        <dbReference type="PROSITE" id="PS51262"/>
    </source>
</evidence>
<dbReference type="InterPro" id="IPR050617">
    <property type="entry name" value="E3_ligase_FN3/SPRY"/>
</dbReference>
<dbReference type="InterPro" id="IPR013083">
    <property type="entry name" value="Znf_RING/FYVE/PHD"/>
</dbReference>
<keyword evidence="9" id="KW-0493">Microtubule</keyword>
<evidence type="ECO:0000256" key="6">
    <source>
        <dbReference type="ARBA" id="ARBA00014725"/>
    </source>
</evidence>
<dbReference type="InterPro" id="IPR027370">
    <property type="entry name" value="Znf-RING_euk"/>
</dbReference>
<evidence type="ECO:0000259" key="20">
    <source>
        <dbReference type="PROSITE" id="PS50089"/>
    </source>
</evidence>
<dbReference type="InterPro" id="IPR000315">
    <property type="entry name" value="Znf_B-box"/>
</dbReference>
<reference evidence="24" key="1">
    <citation type="submission" date="2025-08" db="UniProtKB">
        <authorList>
            <consortium name="RefSeq"/>
        </authorList>
    </citation>
    <scope>IDENTIFICATION</scope>
</reference>
<dbReference type="AlphaFoldDB" id="A0A1S3QBQ4"/>
<evidence type="ECO:0000259" key="21">
    <source>
        <dbReference type="PROSITE" id="PS50119"/>
    </source>
</evidence>
<evidence type="ECO:0000256" key="1">
    <source>
        <dbReference type="ARBA" id="ARBA00000900"/>
    </source>
</evidence>
<accession>A0A1S3QBQ4</accession>
<dbReference type="PROSITE" id="PS00518">
    <property type="entry name" value="ZF_RING_1"/>
    <property type="match status" value="1"/>
</dbReference>
<evidence type="ECO:0000256" key="19">
    <source>
        <dbReference type="SAM" id="MobiDB-lite"/>
    </source>
</evidence>
<gene>
    <name evidence="24" type="primary">LOC106590397</name>
</gene>
<dbReference type="EC" id="2.3.2.27" evidence="5"/>
<dbReference type="Proteomes" id="UP001652741">
    <property type="component" value="Chromosome ssa29"/>
</dbReference>
<dbReference type="InterPro" id="IPR001841">
    <property type="entry name" value="Znf_RING"/>
</dbReference>
<comment type="catalytic activity">
    <reaction evidence="1">
        <text>S-ubiquitinyl-[E2 ubiquitin-conjugating enzyme]-L-cysteine + [acceptor protein]-L-lysine = [E2 ubiquitin-conjugating enzyme]-L-cysteine + N(6)-ubiquitinyl-[acceptor protein]-L-lysine.</text>
        <dbReference type="EC" id="2.3.2.27"/>
    </reaction>
</comment>
<dbReference type="RefSeq" id="XP_014036849.2">
    <property type="nucleotide sequence ID" value="XM_014181374.2"/>
</dbReference>
<dbReference type="GO" id="GO:0005634">
    <property type="term" value="C:nucleus"/>
    <property type="evidence" value="ECO:0007669"/>
    <property type="project" value="UniProtKB-SubCell"/>
</dbReference>
<evidence type="ECO:0000256" key="11">
    <source>
        <dbReference type="ARBA" id="ARBA00022771"/>
    </source>
</evidence>
<dbReference type="PANTHER" id="PTHR24099">
    <property type="entry name" value="E3 UBIQUITIN-PROTEIN LIGASE TRIM36-RELATED"/>
    <property type="match status" value="1"/>
</dbReference>
<name>A0A1S3QBQ4_SALSA</name>
<dbReference type="PROSITE" id="PS50119">
    <property type="entry name" value="ZF_BBOX"/>
    <property type="match status" value="1"/>
</dbReference>
<dbReference type="SUPFAM" id="SSF57850">
    <property type="entry name" value="RING/U-box"/>
    <property type="match status" value="1"/>
</dbReference>
<evidence type="ECO:0000256" key="4">
    <source>
        <dbReference type="ARBA" id="ARBA00004496"/>
    </source>
</evidence>
<dbReference type="CDD" id="cd19833">
    <property type="entry name" value="Bbox2_MuRF3_C-II"/>
    <property type="match status" value="1"/>
</dbReference>
<dbReference type="SMART" id="SM00336">
    <property type="entry name" value="BBOX"/>
    <property type="match status" value="1"/>
</dbReference>
<evidence type="ECO:0000256" key="9">
    <source>
        <dbReference type="ARBA" id="ARBA00022701"/>
    </source>
</evidence>
<keyword evidence="13" id="KW-0862">Zinc</keyword>
<evidence type="ECO:0000256" key="8">
    <source>
        <dbReference type="ARBA" id="ARBA00022679"/>
    </source>
</evidence>